<name>A0A1X0BQM2_MYCCF</name>
<dbReference type="InterPro" id="IPR050703">
    <property type="entry name" value="Flavin_MAO"/>
</dbReference>
<comment type="similarity">
    <text evidence="2">Belongs to the flavin monoamine oxidase family.</text>
</comment>
<organism evidence="5 6">
    <name type="scientific">Mycolicibacterium celeriflavum</name>
    <name type="common">Mycobacterium celeriflavum</name>
    <dbReference type="NCBI Taxonomy" id="1249101"/>
    <lineage>
        <taxon>Bacteria</taxon>
        <taxon>Bacillati</taxon>
        <taxon>Actinomycetota</taxon>
        <taxon>Actinomycetes</taxon>
        <taxon>Mycobacteriales</taxon>
        <taxon>Mycobacteriaceae</taxon>
        <taxon>Mycolicibacterium</taxon>
    </lineage>
</organism>
<sequence length="454" mass="48663">MADVDYCVVGAGFAGLTAALRLKQAGHSVVLLEARDRVGGRTFTEVRDDGVWIDRGGAWIGPGQDAIYGLMNEFNVASYKQYTDGDAMMLVDGKKYRYTGTIPLSMSPWAVANIGAVFLELTQMCKSIPVHAPWTAPKAQKWDKLSWAAWLDRHTMSKPARELLESSISGLYTSAASEFSMLFVLYQMAAAGGPSFVLGVKDAAEDSRPVGGMGAIHRAVAAELGDVVHLSQPVRSIAQSADGVVVRSEDMVVNARRVIVAVPISIASQITYEPMLPVDRSFLHQRMPSGAVYKIALVYDEPFWRADGLSGQSFAPGSPANLTIDSCTDTGSPGMLTVITEGPEARRIGELGDDERKNAILGAVAGRFGGKALSPLDYVEQNWTVERYSGGGMIAHTPPGVLTEFGPALREPCGRIHWAGTETSAVMYGFIDGAVRSGERAATEVMEREAVAVV</sequence>
<dbReference type="OrthoDB" id="337830at2"/>
<evidence type="ECO:0000256" key="2">
    <source>
        <dbReference type="ARBA" id="ARBA00005995"/>
    </source>
</evidence>
<dbReference type="SUPFAM" id="SSF54373">
    <property type="entry name" value="FAD-linked reductases, C-terminal domain"/>
    <property type="match status" value="1"/>
</dbReference>
<dbReference type="Proteomes" id="UP000466431">
    <property type="component" value="Chromosome"/>
</dbReference>
<feature type="binding site" evidence="4">
    <location>
        <begin position="33"/>
        <end position="34"/>
    </location>
    <ligand>
        <name>FAD</name>
        <dbReference type="ChEBI" id="CHEBI:57692"/>
    </ligand>
</feature>
<evidence type="ECO:0000256" key="1">
    <source>
        <dbReference type="ARBA" id="ARBA00001974"/>
    </source>
</evidence>
<dbReference type="RefSeq" id="WP_067218352.1">
    <property type="nucleotide sequence ID" value="NZ_AP022591.1"/>
</dbReference>
<accession>A0A1X0BQM2</accession>
<protein>
    <submittedName>
        <fullName evidence="5">Monoamine oxidase</fullName>
    </submittedName>
</protein>
<proteinExistence type="inferred from homology"/>
<dbReference type="Pfam" id="PF01593">
    <property type="entry name" value="Amino_oxidase"/>
    <property type="match status" value="1"/>
</dbReference>
<dbReference type="PRINTS" id="PR00757">
    <property type="entry name" value="AMINEOXDASEF"/>
</dbReference>
<gene>
    <name evidence="5" type="ORF">MCEL_24210</name>
</gene>
<dbReference type="PANTHER" id="PTHR43563">
    <property type="entry name" value="AMINE OXIDASE"/>
    <property type="match status" value="1"/>
</dbReference>
<evidence type="ECO:0000256" key="3">
    <source>
        <dbReference type="ARBA" id="ARBA00023002"/>
    </source>
</evidence>
<dbReference type="STRING" id="1249101.BST21_17980"/>
<keyword evidence="6" id="KW-1185">Reference proteome</keyword>
<dbReference type="KEGG" id="mcee:MCEL_24210"/>
<feature type="binding site" evidence="4">
    <location>
        <position position="422"/>
    </location>
    <ligand>
        <name>FAD</name>
        <dbReference type="ChEBI" id="CHEBI:57692"/>
    </ligand>
</feature>
<dbReference type="InterPro" id="IPR001613">
    <property type="entry name" value="Flavin_amine_oxidase"/>
</dbReference>
<dbReference type="PANTHER" id="PTHR43563:SF1">
    <property type="entry name" value="AMINE OXIDASE [FLAVIN-CONTAINING] B"/>
    <property type="match status" value="1"/>
</dbReference>
<dbReference type="InterPro" id="IPR036188">
    <property type="entry name" value="FAD/NAD-bd_sf"/>
</dbReference>
<dbReference type="AlphaFoldDB" id="A0A1X0BQM2"/>
<keyword evidence="3" id="KW-0560">Oxidoreductase</keyword>
<reference evidence="5 6" key="1">
    <citation type="journal article" date="2019" name="Emerg. Microbes Infect.">
        <title>Comprehensive subspecies identification of 175 nontuberculous mycobacteria species based on 7547 genomic profiles.</title>
        <authorList>
            <person name="Matsumoto Y."/>
            <person name="Kinjo T."/>
            <person name="Motooka D."/>
            <person name="Nabeya D."/>
            <person name="Jung N."/>
            <person name="Uechi K."/>
            <person name="Horii T."/>
            <person name="Iida T."/>
            <person name="Fujita J."/>
            <person name="Nakamura S."/>
        </authorList>
    </citation>
    <scope>NUCLEOTIDE SEQUENCE [LARGE SCALE GENOMIC DNA]</scope>
    <source>
        <strain evidence="5 6">JCM 18439</strain>
    </source>
</reference>
<dbReference type="InterPro" id="IPR002937">
    <property type="entry name" value="Amino_oxidase"/>
</dbReference>
<evidence type="ECO:0000313" key="6">
    <source>
        <dbReference type="Proteomes" id="UP000466431"/>
    </source>
</evidence>
<evidence type="ECO:0000256" key="4">
    <source>
        <dbReference type="PIRSR" id="PIRSR601613-1"/>
    </source>
</evidence>
<dbReference type="EMBL" id="AP022591">
    <property type="protein sequence ID" value="BBY44126.1"/>
    <property type="molecule type" value="Genomic_DNA"/>
</dbReference>
<feature type="binding site" evidence="4">
    <location>
        <position position="234"/>
    </location>
    <ligand>
        <name>FAD</name>
        <dbReference type="ChEBI" id="CHEBI:57692"/>
    </ligand>
</feature>
<dbReference type="GO" id="GO:0016491">
    <property type="term" value="F:oxidoreductase activity"/>
    <property type="evidence" value="ECO:0007669"/>
    <property type="project" value="UniProtKB-KW"/>
</dbReference>
<comment type="cofactor">
    <cofactor evidence="1">
        <name>FAD</name>
        <dbReference type="ChEBI" id="CHEBI:57692"/>
    </cofactor>
</comment>
<dbReference type="SUPFAM" id="SSF51905">
    <property type="entry name" value="FAD/NAD(P)-binding domain"/>
    <property type="match status" value="1"/>
</dbReference>
<dbReference type="Gene3D" id="3.50.50.60">
    <property type="entry name" value="FAD/NAD(P)-binding domain"/>
    <property type="match status" value="1"/>
</dbReference>
<evidence type="ECO:0000313" key="5">
    <source>
        <dbReference type="EMBL" id="BBY44126.1"/>
    </source>
</evidence>